<evidence type="ECO:0000256" key="2">
    <source>
        <dbReference type="ARBA" id="ARBA00022737"/>
    </source>
</evidence>
<dbReference type="Pfam" id="PF14312">
    <property type="entry name" value="FG-GAP_2"/>
    <property type="match status" value="10"/>
</dbReference>
<feature type="repeat" description="FG-GAP" evidence="4">
    <location>
        <begin position="337"/>
        <end position="391"/>
    </location>
</feature>
<dbReference type="Proteomes" id="UP001174909">
    <property type="component" value="Unassembled WGS sequence"/>
</dbReference>
<dbReference type="AlphaFoldDB" id="A0AA35REQ0"/>
<name>A0AA35REQ0_GEOBA</name>
<evidence type="ECO:0000313" key="5">
    <source>
        <dbReference type="EMBL" id="CAI8010109.1"/>
    </source>
</evidence>
<evidence type="ECO:0000256" key="4">
    <source>
        <dbReference type="PROSITE-ProRule" id="PRU00803"/>
    </source>
</evidence>
<evidence type="ECO:0000256" key="3">
    <source>
        <dbReference type="ARBA" id="ARBA00023180"/>
    </source>
</evidence>
<dbReference type="Gene3D" id="2.130.10.130">
    <property type="entry name" value="Integrin alpha, N-terminal"/>
    <property type="match status" value="5"/>
</dbReference>
<dbReference type="InterPro" id="IPR013519">
    <property type="entry name" value="Int_alpha_beta-p"/>
</dbReference>
<evidence type="ECO:0000256" key="1">
    <source>
        <dbReference type="ARBA" id="ARBA00022729"/>
    </source>
</evidence>
<keyword evidence="1" id="KW-0732">Signal</keyword>
<proteinExistence type="predicted"/>
<accession>A0AA35REQ0</accession>
<evidence type="ECO:0000313" key="6">
    <source>
        <dbReference type="Proteomes" id="UP001174909"/>
    </source>
</evidence>
<dbReference type="SUPFAM" id="SSF69318">
    <property type="entry name" value="Integrin alpha N-terminal domain"/>
    <property type="match status" value="3"/>
</dbReference>
<dbReference type="PANTHER" id="PTHR36220:SF1">
    <property type="entry name" value="GAMMA TUBULIN COMPLEX COMPONENT C-TERMINAL DOMAIN-CONTAINING PROTEIN"/>
    <property type="match status" value="1"/>
</dbReference>
<keyword evidence="3" id="KW-0325">Glycoprotein</keyword>
<dbReference type="InterPro" id="IPR028994">
    <property type="entry name" value="Integrin_alpha_N"/>
</dbReference>
<dbReference type="SMART" id="SM00191">
    <property type="entry name" value="Int_alpha"/>
    <property type="match status" value="7"/>
</dbReference>
<feature type="repeat" description="FG-GAP" evidence="4">
    <location>
        <begin position="4"/>
        <end position="58"/>
    </location>
</feature>
<dbReference type="EMBL" id="CASHTH010001009">
    <property type="protein sequence ID" value="CAI8010109.1"/>
    <property type="molecule type" value="Genomic_DNA"/>
</dbReference>
<keyword evidence="2" id="KW-0677">Repeat</keyword>
<gene>
    <name evidence="5" type="ORF">GBAR_LOCUS6692</name>
</gene>
<dbReference type="PANTHER" id="PTHR36220">
    <property type="entry name" value="UNNAMED PRODUCT"/>
    <property type="match status" value="1"/>
</dbReference>
<comment type="caution">
    <text evidence="5">The sequence shown here is derived from an EMBL/GenBank/DDBJ whole genome shotgun (WGS) entry which is preliminary data.</text>
</comment>
<sequence>MGRASQTPSSDETRGDYFGVSVAIDGDTALVGAHRTNEPLADSGAVYVFERTGENWNQTDRLTAPDADSFAYFGFSVGLAADTAIIGAIRDDEAGNDSGAAYIFVRNQFGWAPQAKLIGNNTEAEDNFGYAVDVDGDFAIVSSPKNKGGGSAYIYKREGIEWKQKRNRIRIRMIPIDPDGATGFGVSVDIKGETAVIGATGGNVGKDVVGAAYIFTQNEPPFWNQHTKLVAGDRSGGDQLGFAVAIGENEVIAGAPRHNAGGLSSGAAYIFEQREGASWVENAKLSDGETASEDQFGVSVAISSNLAISGAQQDDDIAPNAGAAYIFERAGALWLQRAKLTTDDAKAGDLFGNAVAMDGQTVLVGAPGVDDAGPEAGAVYVFVQVGDEWIQQARLIGADIGIFDRFGSAVAVHENTAIVGTHGKDEVGADSGAAYVFVRNGAAWTQQAKLTHRDAVPGDLFGFTVSVYGDNVLIGAHRSDAAGPDSGAAYLFTRNGGTWTQDIRFIPNDIGIGDEFGYAVNLTKGAAIIGAPKEDRSLTTSGPLMFLWRHEILGYNRRS</sequence>
<dbReference type="PROSITE" id="PS51470">
    <property type="entry name" value="FG_GAP"/>
    <property type="match status" value="2"/>
</dbReference>
<protein>
    <submittedName>
        <fullName evidence="5">Uncharacterized protein</fullName>
    </submittedName>
</protein>
<dbReference type="InterPro" id="IPR013517">
    <property type="entry name" value="FG-GAP"/>
</dbReference>
<organism evidence="5 6">
    <name type="scientific">Geodia barretti</name>
    <name type="common">Barrett's horny sponge</name>
    <dbReference type="NCBI Taxonomy" id="519541"/>
    <lineage>
        <taxon>Eukaryota</taxon>
        <taxon>Metazoa</taxon>
        <taxon>Porifera</taxon>
        <taxon>Demospongiae</taxon>
        <taxon>Heteroscleromorpha</taxon>
        <taxon>Tetractinellida</taxon>
        <taxon>Astrophorina</taxon>
        <taxon>Geodiidae</taxon>
        <taxon>Geodia</taxon>
    </lineage>
</organism>
<reference evidence="5" key="1">
    <citation type="submission" date="2023-03" db="EMBL/GenBank/DDBJ databases">
        <authorList>
            <person name="Steffen K."/>
            <person name="Cardenas P."/>
        </authorList>
    </citation>
    <scope>NUCLEOTIDE SEQUENCE</scope>
</reference>
<keyword evidence="6" id="KW-1185">Reference proteome</keyword>